<sequence>MTSSPNRSEDRNEPNFNSGHSPIFFLNTPCFPARFFSFHQCCFRFENSRLRLTGLFSGTLVTRLPRKVDFYFHNTNFSDKKLSNLTTFTGAPGTQNCLADYPSAGFPLTKHYSLHLKLILDKEVLHPSMKQENMNSKYYIVKKENRNSVMSFGLKTELHSYECTTSVNVNHHRINELAGVPTRLNDGKKEKRKIC</sequence>
<name>A0AAV2B348_9ARAC</name>
<dbReference type="EMBL" id="CAXIEN010000268">
    <property type="protein sequence ID" value="CAL1290686.1"/>
    <property type="molecule type" value="Genomic_DNA"/>
</dbReference>
<reference evidence="1 2" key="1">
    <citation type="submission" date="2024-04" db="EMBL/GenBank/DDBJ databases">
        <authorList>
            <person name="Rising A."/>
            <person name="Reimegard J."/>
            <person name="Sonavane S."/>
            <person name="Akerstrom W."/>
            <person name="Nylinder S."/>
            <person name="Hedman E."/>
            <person name="Kallberg Y."/>
        </authorList>
    </citation>
    <scope>NUCLEOTIDE SEQUENCE [LARGE SCALE GENOMIC DNA]</scope>
</reference>
<comment type="caution">
    <text evidence="1">The sequence shown here is derived from an EMBL/GenBank/DDBJ whole genome shotgun (WGS) entry which is preliminary data.</text>
</comment>
<gene>
    <name evidence="1" type="ORF">LARSCL_LOCUS16636</name>
</gene>
<organism evidence="1 2">
    <name type="scientific">Larinioides sclopetarius</name>
    <dbReference type="NCBI Taxonomy" id="280406"/>
    <lineage>
        <taxon>Eukaryota</taxon>
        <taxon>Metazoa</taxon>
        <taxon>Ecdysozoa</taxon>
        <taxon>Arthropoda</taxon>
        <taxon>Chelicerata</taxon>
        <taxon>Arachnida</taxon>
        <taxon>Araneae</taxon>
        <taxon>Araneomorphae</taxon>
        <taxon>Entelegynae</taxon>
        <taxon>Araneoidea</taxon>
        <taxon>Araneidae</taxon>
        <taxon>Larinioides</taxon>
    </lineage>
</organism>
<proteinExistence type="predicted"/>
<protein>
    <submittedName>
        <fullName evidence="1">Uncharacterized protein</fullName>
    </submittedName>
</protein>
<dbReference type="Proteomes" id="UP001497382">
    <property type="component" value="Unassembled WGS sequence"/>
</dbReference>
<accession>A0AAV2B348</accession>
<evidence type="ECO:0000313" key="2">
    <source>
        <dbReference type="Proteomes" id="UP001497382"/>
    </source>
</evidence>
<keyword evidence="2" id="KW-1185">Reference proteome</keyword>
<evidence type="ECO:0000313" key="1">
    <source>
        <dbReference type="EMBL" id="CAL1290686.1"/>
    </source>
</evidence>
<dbReference type="AlphaFoldDB" id="A0AAV2B348"/>